<dbReference type="PROSITE" id="PS51186">
    <property type="entry name" value="GNAT"/>
    <property type="match status" value="1"/>
</dbReference>
<dbReference type="SUPFAM" id="SSF55729">
    <property type="entry name" value="Acyl-CoA N-acyltransferases (Nat)"/>
    <property type="match status" value="1"/>
</dbReference>
<dbReference type="GO" id="GO:0016747">
    <property type="term" value="F:acyltransferase activity, transferring groups other than amino-acyl groups"/>
    <property type="evidence" value="ECO:0007669"/>
    <property type="project" value="InterPro"/>
</dbReference>
<reference evidence="2 3" key="1">
    <citation type="submission" date="2020-08" db="EMBL/GenBank/DDBJ databases">
        <title>Genomic Encyclopedia of Type Strains, Phase IV (KMG-IV): sequencing the most valuable type-strain genomes for metagenomic binning, comparative biology and taxonomic classification.</title>
        <authorList>
            <person name="Goeker M."/>
        </authorList>
    </citation>
    <scope>NUCLEOTIDE SEQUENCE [LARGE SCALE GENOMIC DNA]</scope>
    <source>
        <strain evidence="2 3">DSM 102235</strain>
    </source>
</reference>
<evidence type="ECO:0000313" key="2">
    <source>
        <dbReference type="EMBL" id="MBB3984044.1"/>
    </source>
</evidence>
<dbReference type="Pfam" id="PF13673">
    <property type="entry name" value="Acetyltransf_10"/>
    <property type="match status" value="1"/>
</dbReference>
<sequence length="142" mass="15659">MSGSLTVEITEDLAEPHHVRRVVFIEEQGFSEDEEWDDLDAEAVQLVIREAGMAVASARLLRDGETGKIGRICVLKPNRGQSLGAALVRFGIKQFRDTPGVTRVYLSAQEHALGFYEGLGFVAYGAPYLDGSVSHRDMELHL</sequence>
<gene>
    <name evidence="2" type="ORF">GGQ68_000355</name>
</gene>
<dbReference type="Proteomes" id="UP000541426">
    <property type="component" value="Unassembled WGS sequence"/>
</dbReference>
<name>A0A7W6DRX4_9RHOB</name>
<evidence type="ECO:0000259" key="1">
    <source>
        <dbReference type="PROSITE" id="PS51186"/>
    </source>
</evidence>
<dbReference type="Gene3D" id="3.40.630.30">
    <property type="match status" value="1"/>
</dbReference>
<dbReference type="InterPro" id="IPR016181">
    <property type="entry name" value="Acyl_CoA_acyltransferase"/>
</dbReference>
<protein>
    <submittedName>
        <fullName evidence="2">ElaA protein</fullName>
    </submittedName>
</protein>
<dbReference type="RefSeq" id="WP_246429212.1">
    <property type="nucleotide sequence ID" value="NZ_BAABBZ010000012.1"/>
</dbReference>
<comment type="caution">
    <text evidence="2">The sequence shown here is derived from an EMBL/GenBank/DDBJ whole genome shotgun (WGS) entry which is preliminary data.</text>
</comment>
<accession>A0A7W6DRX4</accession>
<dbReference type="AlphaFoldDB" id="A0A7W6DRX4"/>
<feature type="domain" description="N-acetyltransferase" evidence="1">
    <location>
        <begin position="4"/>
        <end position="142"/>
    </location>
</feature>
<organism evidence="2 3">
    <name type="scientific">Sagittula marina</name>
    <dbReference type="NCBI Taxonomy" id="943940"/>
    <lineage>
        <taxon>Bacteria</taxon>
        <taxon>Pseudomonadati</taxon>
        <taxon>Pseudomonadota</taxon>
        <taxon>Alphaproteobacteria</taxon>
        <taxon>Rhodobacterales</taxon>
        <taxon>Roseobacteraceae</taxon>
        <taxon>Sagittula</taxon>
    </lineage>
</organism>
<proteinExistence type="predicted"/>
<dbReference type="CDD" id="cd04301">
    <property type="entry name" value="NAT_SF"/>
    <property type="match status" value="1"/>
</dbReference>
<dbReference type="EMBL" id="JACIEJ010000001">
    <property type="protein sequence ID" value="MBB3984044.1"/>
    <property type="molecule type" value="Genomic_DNA"/>
</dbReference>
<keyword evidence="3" id="KW-1185">Reference proteome</keyword>
<evidence type="ECO:0000313" key="3">
    <source>
        <dbReference type="Proteomes" id="UP000541426"/>
    </source>
</evidence>
<dbReference type="InterPro" id="IPR000182">
    <property type="entry name" value="GNAT_dom"/>
</dbReference>